<accession>A0ABV2TQS8</accession>
<dbReference type="GO" id="GO:0016740">
    <property type="term" value="F:transferase activity"/>
    <property type="evidence" value="ECO:0007669"/>
    <property type="project" value="UniProtKB-KW"/>
</dbReference>
<evidence type="ECO:0000313" key="2">
    <source>
        <dbReference type="EMBL" id="MET7015888.1"/>
    </source>
</evidence>
<dbReference type="Pfam" id="PF04230">
    <property type="entry name" value="PS_pyruv_trans"/>
    <property type="match status" value="1"/>
</dbReference>
<dbReference type="Proteomes" id="UP001549691">
    <property type="component" value="Unassembled WGS sequence"/>
</dbReference>
<evidence type="ECO:0000313" key="3">
    <source>
        <dbReference type="Proteomes" id="UP001549691"/>
    </source>
</evidence>
<organism evidence="2 3">
    <name type="scientific">Uliginosibacterium flavum</name>
    <dbReference type="NCBI Taxonomy" id="1396831"/>
    <lineage>
        <taxon>Bacteria</taxon>
        <taxon>Pseudomonadati</taxon>
        <taxon>Pseudomonadota</taxon>
        <taxon>Betaproteobacteria</taxon>
        <taxon>Rhodocyclales</taxon>
        <taxon>Zoogloeaceae</taxon>
        <taxon>Uliginosibacterium</taxon>
    </lineage>
</organism>
<dbReference type="PANTHER" id="PTHR36836">
    <property type="entry name" value="COLANIC ACID BIOSYNTHESIS PROTEIN WCAK"/>
    <property type="match status" value="1"/>
</dbReference>
<keyword evidence="2" id="KW-0808">Transferase</keyword>
<feature type="domain" description="Polysaccharide pyruvyl transferase" evidence="1">
    <location>
        <begin position="43"/>
        <end position="345"/>
    </location>
</feature>
<evidence type="ECO:0000259" key="1">
    <source>
        <dbReference type="Pfam" id="PF04230"/>
    </source>
</evidence>
<keyword evidence="3" id="KW-1185">Reference proteome</keyword>
<sequence>MSYKFHRQVSAWRQARAGGPVSGQGLPVIVLVPSDPLLFNASTGDMAMISAVMHFCRETWPDARFVVLTAGDVADEQVRQAGAVPCRVLDGSLSFAETMTRIVSHEPTHCVTIGADVLDGSYDPVFSALLLMITDMLARRGVKCVVTGFSVSASPYPGLGTVFNETCQDIVFNLRDPVSFKRFGRLSRARCELVADVAFLLKPQMDSVLVRGVGDWVDVQRAKGRRIVGVNVHPLVLELVDRHEIDKVVRNLAALLIELVEEASLSLMLVEHDFRGTSADAHCLGPLYDLLEPRVGEFVFLSKDRLDAKEIKAAVSKFDGVISGRMHLMIASLGGGVPVFGIEYKEKMVGLLNHVGLSAESLTTAREIISDPVAVRQKLSVFLADLDATRAAVVAKGPALKAMSSLNFAGLTNG</sequence>
<dbReference type="InterPro" id="IPR007345">
    <property type="entry name" value="Polysacch_pyruvyl_Trfase"/>
</dbReference>
<name>A0ABV2TQS8_9RHOO</name>
<gene>
    <name evidence="2" type="ORF">ABXR19_16980</name>
</gene>
<dbReference type="RefSeq" id="WP_354602346.1">
    <property type="nucleotide sequence ID" value="NZ_JBEWZI010000023.1"/>
</dbReference>
<dbReference type="PANTHER" id="PTHR36836:SF1">
    <property type="entry name" value="COLANIC ACID BIOSYNTHESIS PROTEIN WCAK"/>
    <property type="match status" value="1"/>
</dbReference>
<dbReference type="EMBL" id="JBEWZI010000023">
    <property type="protein sequence ID" value="MET7015888.1"/>
    <property type="molecule type" value="Genomic_DNA"/>
</dbReference>
<proteinExistence type="predicted"/>
<reference evidence="2 3" key="1">
    <citation type="submission" date="2024-07" db="EMBL/GenBank/DDBJ databases">
        <title>Uliginosibacterium flavum JJ3220;KACC:17644.</title>
        <authorList>
            <person name="Kim M.K."/>
        </authorList>
    </citation>
    <scope>NUCLEOTIDE SEQUENCE [LARGE SCALE GENOMIC DNA]</scope>
    <source>
        <strain evidence="2 3">KACC:17644</strain>
    </source>
</reference>
<protein>
    <submittedName>
        <fullName evidence="2">Polysaccharide pyruvyl transferase family protein</fullName>
    </submittedName>
</protein>
<comment type="caution">
    <text evidence="2">The sequence shown here is derived from an EMBL/GenBank/DDBJ whole genome shotgun (WGS) entry which is preliminary data.</text>
</comment>